<dbReference type="Gene3D" id="2.130.10.130">
    <property type="entry name" value="Integrin alpha, N-terminal"/>
    <property type="match status" value="3"/>
</dbReference>
<dbReference type="EMBL" id="JBHUHU010000003">
    <property type="protein sequence ID" value="MFD2099736.1"/>
    <property type="molecule type" value="Genomic_DNA"/>
</dbReference>
<dbReference type="PANTHER" id="PTHR16026:SF0">
    <property type="entry name" value="CARTILAGE ACIDIC PROTEIN 1"/>
    <property type="match status" value="1"/>
</dbReference>
<dbReference type="InterPro" id="IPR027039">
    <property type="entry name" value="Crtac1"/>
</dbReference>
<dbReference type="InterPro" id="IPR013517">
    <property type="entry name" value="FG-GAP"/>
</dbReference>
<reference evidence="4" key="1">
    <citation type="journal article" date="2019" name="Int. J. Syst. Evol. Microbiol.">
        <title>The Global Catalogue of Microorganisms (GCM) 10K type strain sequencing project: providing services to taxonomists for standard genome sequencing and annotation.</title>
        <authorList>
            <consortium name="The Broad Institute Genomics Platform"/>
            <consortium name="The Broad Institute Genome Sequencing Center for Infectious Disease"/>
            <person name="Wu L."/>
            <person name="Ma J."/>
        </authorList>
    </citation>
    <scope>NUCLEOTIDE SEQUENCE [LARGE SCALE GENOMIC DNA]</scope>
    <source>
        <strain evidence="4">JCM 3389</strain>
    </source>
</reference>
<dbReference type="RefSeq" id="WP_379830492.1">
    <property type="nucleotide sequence ID" value="NZ_JBHUHU010000003.1"/>
</dbReference>
<evidence type="ECO:0000313" key="3">
    <source>
        <dbReference type="EMBL" id="MFD2099736.1"/>
    </source>
</evidence>
<accession>A0ABW4XVY6</accession>
<keyword evidence="1" id="KW-0732">Signal</keyword>
<dbReference type="PANTHER" id="PTHR16026">
    <property type="entry name" value="CARTILAGE ACIDIC PROTEIN 1"/>
    <property type="match status" value="1"/>
</dbReference>
<dbReference type="PROSITE" id="PS51257">
    <property type="entry name" value="PROKAR_LIPOPROTEIN"/>
    <property type="match status" value="1"/>
</dbReference>
<evidence type="ECO:0000256" key="1">
    <source>
        <dbReference type="ARBA" id="ARBA00022729"/>
    </source>
</evidence>
<dbReference type="Proteomes" id="UP001597342">
    <property type="component" value="Unassembled WGS sequence"/>
</dbReference>
<comment type="caution">
    <text evidence="3">The sequence shown here is derived from an EMBL/GenBank/DDBJ whole genome shotgun (WGS) entry which is preliminary data.</text>
</comment>
<feature type="domain" description="ASPIC/UnbV" evidence="2">
    <location>
        <begin position="521"/>
        <end position="586"/>
    </location>
</feature>
<proteinExistence type="predicted"/>
<evidence type="ECO:0000313" key="4">
    <source>
        <dbReference type="Proteomes" id="UP001597342"/>
    </source>
</evidence>
<gene>
    <name evidence="3" type="ORF">ACFSJE_08140</name>
</gene>
<keyword evidence="4" id="KW-1185">Reference proteome</keyword>
<protein>
    <submittedName>
        <fullName evidence="3">VCBS repeat-containing protein</fullName>
    </submittedName>
</protein>
<sequence>MRFHFSGIFIAVCTWTTLVLTSCTEDVQTLFVLKPSSETGITFNNVIEETETFNILTEELIYNGAGVAVGDFNADGKPDVFFSGSKVANKLYLNQGNFKFTDISVEAGVEAVDKWSTGAVIVDINNDGLLDLYVCASVKTGANMLFVNQGVNAEGVPKFKEMAQDYGIADTGNCTAATFFDYDLDGDLDLYILNNVIIDEMGNAIPTNYRPRVLDGSALSNDRFYRNNGDGSFSDVTMEAGITIEGFGLGLAVSDINMDGWPDVYISNDYMTNDILYINQKDGTFRNDIEKHVKHQSRFSMGSDISDFNNDGFLDIFTLDMLGDSNLRIKTTIGEHNYIYYTLNKRWDYEYQYIRNMVHLGNGPDAPFSEIGLMAGIYKTDWSWSPLVVDFDNDGNRDLLITNGFPRDITDRDFGDFRLKVGPFTSPSQILDSIPVVKIANYAYKNKGDLTFEDVSEKWGLSIPSFSNGAAYADLDNDGDLDYVVNNINEEAFVFENTLEPQPDKHFLRLQLQGPKKNPLGIGAKVVVRFSDDSMQYAENYTTRGYMSSVEPVMHFGLGNQDKVASIEVLWPDGKLEKLSNVKVDEVQTINYTNAKVSEDGHLAFPFSPPKTKTLLTQKTDIDGLDFVHEEQDVIDYNLQRTLPHKLTQNGPCLAIGDIDGNGTDDFLVGSSSGYSPMVFFQSPDGTFVQRQLFSEPQDWAYEEEGIALFDLENDGDLDLYLVSGSNEFMPVGNKHTDRLFVNDGEGNFTLATELLPEINASGSAVVTTDFDGDGFTDLFVGGRSPMGSYPYPDKSFLLKNENGKLVDVTEQWAPGLSKVGMVTDALWNDVDSDGRLDLMVVGEYMPITIFKNNGRGLTPLLETGLEDELGWWESIAGADFDGDGDTDFIVGNIGANNFYQPSKENPVTVLGKDFDGNGSMDPIVFAYFKNNEGALESFPVNFWGDMFQQSPIFRGKFNFYKEYGMATQADIFTEAEREGALKLIGNQDKSSYVENLGNGKFKLIPLPNEAQLAPINDMLITDVDHDDHLDVLLVGNDYGNETFIGRLDALNGLLLQGDGKGSFTTVPNYKSGFTAPGDAKAMGQVKTAAGKTLYVVTQNRDSLLVFE</sequence>
<dbReference type="Pfam" id="PF07593">
    <property type="entry name" value="UnbV_ASPIC"/>
    <property type="match status" value="1"/>
</dbReference>
<dbReference type="Pfam" id="PF13517">
    <property type="entry name" value="FG-GAP_3"/>
    <property type="match status" value="5"/>
</dbReference>
<evidence type="ECO:0000259" key="2">
    <source>
        <dbReference type="Pfam" id="PF07593"/>
    </source>
</evidence>
<dbReference type="InterPro" id="IPR011519">
    <property type="entry name" value="UnbV_ASPIC"/>
</dbReference>
<organism evidence="3 4">
    <name type="scientific">Flagellimonas iocasae</name>
    <dbReference type="NCBI Taxonomy" id="2055905"/>
    <lineage>
        <taxon>Bacteria</taxon>
        <taxon>Pseudomonadati</taxon>
        <taxon>Bacteroidota</taxon>
        <taxon>Flavobacteriia</taxon>
        <taxon>Flavobacteriales</taxon>
        <taxon>Flavobacteriaceae</taxon>
        <taxon>Flagellimonas</taxon>
    </lineage>
</organism>
<dbReference type="InterPro" id="IPR028994">
    <property type="entry name" value="Integrin_alpha_N"/>
</dbReference>
<name>A0ABW4XVY6_9FLAO</name>
<dbReference type="SUPFAM" id="SSF69318">
    <property type="entry name" value="Integrin alpha N-terminal domain"/>
    <property type="match status" value="3"/>
</dbReference>